<evidence type="ECO:0000256" key="1">
    <source>
        <dbReference type="ARBA" id="ARBA00001286"/>
    </source>
</evidence>
<evidence type="ECO:0000256" key="8">
    <source>
        <dbReference type="ARBA" id="ARBA00049348"/>
    </source>
</evidence>
<dbReference type="Gene3D" id="3.30.160.70">
    <property type="entry name" value="Methylated DNA-protein cysteine methyltransferase domain"/>
    <property type="match status" value="1"/>
</dbReference>
<dbReference type="SUPFAM" id="SSF53155">
    <property type="entry name" value="Methylated DNA-protein cysteine methyltransferase domain"/>
    <property type="match status" value="1"/>
</dbReference>
<dbReference type="CDD" id="cd06445">
    <property type="entry name" value="ATase"/>
    <property type="match status" value="1"/>
</dbReference>
<proteinExistence type="inferred from homology"/>
<name>A0A2I1KT62_9ACTO</name>
<dbReference type="GeneID" id="81708319"/>
<dbReference type="Pfam" id="PF01035">
    <property type="entry name" value="DNA_binding_1"/>
    <property type="match status" value="1"/>
</dbReference>
<dbReference type="RefSeq" id="WP_006548497.1">
    <property type="nucleotide sequence ID" value="NZ_JASPEK010000009.1"/>
</dbReference>
<dbReference type="PANTHER" id="PTHR10815">
    <property type="entry name" value="METHYLATED-DNA--PROTEIN-CYSTEINE METHYLTRANSFERASE"/>
    <property type="match status" value="1"/>
</dbReference>
<evidence type="ECO:0000256" key="2">
    <source>
        <dbReference type="ARBA" id="ARBA00008711"/>
    </source>
</evidence>
<dbReference type="FunFam" id="1.10.10.10:FF:000214">
    <property type="entry name" value="Methylated-DNA--protein-cysteine methyltransferase"/>
    <property type="match status" value="1"/>
</dbReference>
<dbReference type="InterPro" id="IPR036217">
    <property type="entry name" value="MethylDNA_cys_MeTrfase_DNAb"/>
</dbReference>
<gene>
    <name evidence="11" type="ORF">CYJ26_05150</name>
</gene>
<accession>A0A2I1KT62</accession>
<dbReference type="Gene3D" id="1.10.10.10">
    <property type="entry name" value="Winged helix-like DNA-binding domain superfamily/Winged helix DNA-binding domain"/>
    <property type="match status" value="1"/>
</dbReference>
<dbReference type="AlphaFoldDB" id="A0A2I1KT62"/>
<dbReference type="NCBIfam" id="TIGR00589">
    <property type="entry name" value="ogt"/>
    <property type="match status" value="1"/>
</dbReference>
<dbReference type="GO" id="GO:0003908">
    <property type="term" value="F:methylated-DNA-[protein]-cysteine S-methyltransferase activity"/>
    <property type="evidence" value="ECO:0007669"/>
    <property type="project" value="UniProtKB-UniRule"/>
</dbReference>
<feature type="domain" description="Methylated-DNA-[protein]-cysteine S-methyltransferase DNA binding" evidence="10">
    <location>
        <begin position="99"/>
        <end position="183"/>
    </location>
</feature>
<dbReference type="SUPFAM" id="SSF46767">
    <property type="entry name" value="Methylated DNA-protein cysteine methyltransferase, C-terminal domain"/>
    <property type="match status" value="1"/>
</dbReference>
<keyword evidence="7 9" id="KW-0234">DNA repair</keyword>
<dbReference type="PROSITE" id="PS00374">
    <property type="entry name" value="MGMT"/>
    <property type="match status" value="1"/>
</dbReference>
<comment type="subcellular location">
    <subcellularLocation>
        <location evidence="9">Cytoplasm</location>
    </subcellularLocation>
</comment>
<dbReference type="PANTHER" id="PTHR10815:SF5">
    <property type="entry name" value="METHYLATED-DNA--PROTEIN-CYSTEINE METHYLTRANSFERASE"/>
    <property type="match status" value="1"/>
</dbReference>
<dbReference type="GO" id="GO:0032259">
    <property type="term" value="P:methylation"/>
    <property type="evidence" value="ECO:0007669"/>
    <property type="project" value="UniProtKB-KW"/>
</dbReference>
<reference evidence="11 12" key="1">
    <citation type="submission" date="2017-12" db="EMBL/GenBank/DDBJ databases">
        <title>Phylogenetic diversity of female urinary microbiome.</title>
        <authorList>
            <person name="Thomas-White K."/>
            <person name="Wolfe A.J."/>
        </authorList>
    </citation>
    <scope>NUCLEOTIDE SEQUENCE [LARGE SCALE GENOMIC DNA]</scope>
    <source>
        <strain evidence="11 12">UMB0319</strain>
    </source>
</reference>
<comment type="similarity">
    <text evidence="2 9">Belongs to the MGMT family.</text>
</comment>
<comment type="function">
    <text evidence="9">Involved in the cellular defense against the biological effects of O6-methylguanine (O6-MeG) and O4-methylthymine (O4-MeT) in DNA. Repairs the methylated nucleobase in DNA by stoichiometrically transferring the methyl group to a cysteine residue in the enzyme. This is a suicide reaction: the enzyme is irreversibly inactivated.</text>
</comment>
<dbReference type="GO" id="GO:0006307">
    <property type="term" value="P:DNA alkylation repair"/>
    <property type="evidence" value="ECO:0007669"/>
    <property type="project" value="UniProtKB-UniRule"/>
</dbReference>
<evidence type="ECO:0000256" key="6">
    <source>
        <dbReference type="ARBA" id="ARBA00022763"/>
    </source>
</evidence>
<dbReference type="InterPro" id="IPR023546">
    <property type="entry name" value="MGMT"/>
</dbReference>
<dbReference type="EMBL" id="PKHA01000004">
    <property type="protein sequence ID" value="PKY98787.1"/>
    <property type="molecule type" value="Genomic_DNA"/>
</dbReference>
<protein>
    <recommendedName>
        <fullName evidence="9">Methylated-DNA--protein-cysteine methyltransferase</fullName>
        <ecNumber evidence="9">2.1.1.63</ecNumber>
    </recommendedName>
    <alternativeName>
        <fullName evidence="9">6-O-methylguanine-DNA methyltransferase</fullName>
        <shortName evidence="9">MGMT</shortName>
    </alternativeName>
    <alternativeName>
        <fullName evidence="9">O-6-methylguanine-DNA-alkyltransferase</fullName>
    </alternativeName>
</protein>
<dbReference type="InterPro" id="IPR001497">
    <property type="entry name" value="MethylDNA_cys_MeTrfase_AS"/>
</dbReference>
<dbReference type="InterPro" id="IPR014048">
    <property type="entry name" value="MethylDNA_cys_MeTrfase_DNA-bd"/>
</dbReference>
<evidence type="ECO:0000256" key="9">
    <source>
        <dbReference type="HAMAP-Rule" id="MF_00772"/>
    </source>
</evidence>
<evidence type="ECO:0000313" key="12">
    <source>
        <dbReference type="Proteomes" id="UP000234778"/>
    </source>
</evidence>
<feature type="active site" description="Nucleophile; methyl group acceptor" evidence="9">
    <location>
        <position position="154"/>
    </location>
</feature>
<keyword evidence="5 9" id="KW-0808">Transferase</keyword>
<dbReference type="InterPro" id="IPR036631">
    <property type="entry name" value="MGMT_N_sf"/>
</dbReference>
<evidence type="ECO:0000313" key="11">
    <source>
        <dbReference type="EMBL" id="PKY98787.1"/>
    </source>
</evidence>
<evidence type="ECO:0000259" key="10">
    <source>
        <dbReference type="Pfam" id="PF01035"/>
    </source>
</evidence>
<evidence type="ECO:0000256" key="7">
    <source>
        <dbReference type="ARBA" id="ARBA00023204"/>
    </source>
</evidence>
<comment type="caution">
    <text evidence="11">The sequence shown here is derived from an EMBL/GenBank/DDBJ whole genome shotgun (WGS) entry which is preliminary data.</text>
</comment>
<organism evidence="11 12">
    <name type="scientific">Actinomyces urogenitalis</name>
    <dbReference type="NCBI Taxonomy" id="103621"/>
    <lineage>
        <taxon>Bacteria</taxon>
        <taxon>Bacillati</taxon>
        <taxon>Actinomycetota</taxon>
        <taxon>Actinomycetes</taxon>
        <taxon>Actinomycetales</taxon>
        <taxon>Actinomycetaceae</taxon>
        <taxon>Actinomyces</taxon>
    </lineage>
</organism>
<comment type="catalytic activity">
    <reaction evidence="1 9">
        <text>a 4-O-methyl-thymidine in DNA + L-cysteinyl-[protein] = a thymidine in DNA + S-methyl-L-cysteinyl-[protein]</text>
        <dbReference type="Rhea" id="RHEA:53428"/>
        <dbReference type="Rhea" id="RHEA-COMP:10131"/>
        <dbReference type="Rhea" id="RHEA-COMP:10132"/>
        <dbReference type="Rhea" id="RHEA-COMP:13555"/>
        <dbReference type="Rhea" id="RHEA-COMP:13556"/>
        <dbReference type="ChEBI" id="CHEBI:29950"/>
        <dbReference type="ChEBI" id="CHEBI:82612"/>
        <dbReference type="ChEBI" id="CHEBI:137386"/>
        <dbReference type="ChEBI" id="CHEBI:137387"/>
        <dbReference type="EC" id="2.1.1.63"/>
    </reaction>
</comment>
<sequence length="195" mass="19895">MTTGDSARSTYVQAYSSPLGPMTLAASTGEGLPDGGALTGVWFDGQAHDRAGLPDDAVLVSPGDDGEPVVLAAVRVWLDATFAGTDPGKPPLLAPAGTDFQLRVWEQLRAIPRGQTLTYGQIAARLEPVLGRPTSARAVGGAVGRNPLSVVVPCHRVLGADGVLTGYAGGPERKAWLLRSEGAAVTALAGGESLS</sequence>
<comment type="miscellaneous">
    <text evidence="9">This enzyme catalyzes only one turnover and therefore is not strictly catalytic. According to one definition, an enzyme is a biocatalyst that acts repeatedly and over many reaction cycles.</text>
</comment>
<dbReference type="GO" id="GO:0005737">
    <property type="term" value="C:cytoplasm"/>
    <property type="evidence" value="ECO:0007669"/>
    <property type="project" value="UniProtKB-SubCell"/>
</dbReference>
<comment type="catalytic activity">
    <reaction evidence="8 9">
        <text>a 6-O-methyl-2'-deoxyguanosine in DNA + L-cysteinyl-[protein] = S-methyl-L-cysteinyl-[protein] + a 2'-deoxyguanosine in DNA</text>
        <dbReference type="Rhea" id="RHEA:24000"/>
        <dbReference type="Rhea" id="RHEA-COMP:10131"/>
        <dbReference type="Rhea" id="RHEA-COMP:10132"/>
        <dbReference type="Rhea" id="RHEA-COMP:11367"/>
        <dbReference type="Rhea" id="RHEA-COMP:11368"/>
        <dbReference type="ChEBI" id="CHEBI:29950"/>
        <dbReference type="ChEBI" id="CHEBI:82612"/>
        <dbReference type="ChEBI" id="CHEBI:85445"/>
        <dbReference type="ChEBI" id="CHEBI:85448"/>
        <dbReference type="EC" id="2.1.1.63"/>
    </reaction>
</comment>
<dbReference type="HAMAP" id="MF_00772">
    <property type="entry name" value="OGT"/>
    <property type="match status" value="1"/>
</dbReference>
<keyword evidence="4 9" id="KW-0489">Methyltransferase</keyword>
<evidence type="ECO:0000256" key="5">
    <source>
        <dbReference type="ARBA" id="ARBA00022679"/>
    </source>
</evidence>
<dbReference type="InterPro" id="IPR036388">
    <property type="entry name" value="WH-like_DNA-bd_sf"/>
</dbReference>
<evidence type="ECO:0000256" key="3">
    <source>
        <dbReference type="ARBA" id="ARBA00022490"/>
    </source>
</evidence>
<keyword evidence="6 9" id="KW-0227">DNA damage</keyword>
<dbReference type="EC" id="2.1.1.63" evidence="9"/>
<dbReference type="Proteomes" id="UP000234778">
    <property type="component" value="Unassembled WGS sequence"/>
</dbReference>
<evidence type="ECO:0000256" key="4">
    <source>
        <dbReference type="ARBA" id="ARBA00022603"/>
    </source>
</evidence>
<keyword evidence="3 9" id="KW-0963">Cytoplasm</keyword>